<comment type="similarity">
    <text evidence="1">Belongs to the FSIP1 family.</text>
</comment>
<accession>A0AAN0IP45</accession>
<gene>
    <name evidence="6" type="primary">105314009</name>
</gene>
<dbReference type="PANTHER" id="PTHR22012">
    <property type="entry name" value="FIBROUS SHEATH INTERACTING PROTEIN 1"/>
    <property type="match status" value="1"/>
</dbReference>
<feature type="coiled-coil region" evidence="4">
    <location>
        <begin position="277"/>
        <end position="304"/>
    </location>
</feature>
<reference evidence="7" key="1">
    <citation type="journal article" date="2010" name="Nature">
        <title>The Amphimedon queenslandica genome and the evolution of animal complexity.</title>
        <authorList>
            <person name="Srivastava M."/>
            <person name="Simakov O."/>
            <person name="Chapman J."/>
            <person name="Fahey B."/>
            <person name="Gauthier M.E."/>
            <person name="Mitros T."/>
            <person name="Richards G.S."/>
            <person name="Conaco C."/>
            <person name="Dacre M."/>
            <person name="Hellsten U."/>
            <person name="Larroux C."/>
            <person name="Putnam N.H."/>
            <person name="Stanke M."/>
            <person name="Adamska M."/>
            <person name="Darling A."/>
            <person name="Degnan S.M."/>
            <person name="Oakley T.H."/>
            <person name="Plachetzki D.C."/>
            <person name="Zhai Y."/>
            <person name="Adamski M."/>
            <person name="Calcino A."/>
            <person name="Cummins S.F."/>
            <person name="Goodstein D.M."/>
            <person name="Harris C."/>
            <person name="Jackson D.J."/>
            <person name="Leys S.P."/>
            <person name="Shu S."/>
            <person name="Woodcroft B.J."/>
            <person name="Vervoort M."/>
            <person name="Kosik K.S."/>
            <person name="Manning G."/>
            <person name="Degnan B.M."/>
            <person name="Rokhsar D.S."/>
        </authorList>
    </citation>
    <scope>NUCLEOTIDE SEQUENCE [LARGE SCALE GENOMIC DNA]</scope>
</reference>
<name>A0AAN0IP45_AMPQE</name>
<feature type="compositionally biased region" description="Basic and acidic residues" evidence="5">
    <location>
        <begin position="124"/>
        <end position="145"/>
    </location>
</feature>
<sequence length="336" mass="38630">MADIIFTSPDDFYKRLHDLADTVNREIAEKQNNSVKVPISTSLPSPISNEYLANEREAAEREEDEMAAKIKRAITKMKRLDSRLAELAKRERDVKRQRLSLEGSDGGTNNINSNVIPPLFETQPQEKDDLRVECIEVETDTHTMEQEPESETQTTPDGKHQKQPLPRFISRNKELAGQASEVLAMTEEEKKHLEKLLEEEEEGREREGLEEEEEEGEEKEEELGYTYSMKDLKALDEIDNKLGSLVPAMSSKVEENDESLLKKMSYGDKILLELHETRSELSRLAEIEKQLESMKNKVQDKETEEEIISLSDEQIQYLVKQSLMEQNTSLSLTEND</sequence>
<reference evidence="6" key="2">
    <citation type="submission" date="2024-06" db="UniProtKB">
        <authorList>
            <consortium name="EnsemblMetazoa"/>
        </authorList>
    </citation>
    <scope>IDENTIFICATION</scope>
</reference>
<evidence type="ECO:0000256" key="3">
    <source>
        <dbReference type="ARBA" id="ARBA00023054"/>
    </source>
</evidence>
<evidence type="ECO:0000313" key="7">
    <source>
        <dbReference type="Proteomes" id="UP000007879"/>
    </source>
</evidence>
<dbReference type="EnsemblMetazoa" id="XM_011407900.2">
    <property type="protein sequence ID" value="XP_011406202.2"/>
    <property type="gene ID" value="LOC105314009"/>
</dbReference>
<dbReference type="PRINTS" id="PR02075">
    <property type="entry name" value="FIBSHEATHIP1"/>
</dbReference>
<protein>
    <recommendedName>
        <fullName evidence="2">Fibrous sheath-interacting protein 1</fullName>
    </recommendedName>
</protein>
<evidence type="ECO:0000313" key="6">
    <source>
        <dbReference type="EnsemblMetazoa" id="XP_011406202.2"/>
    </source>
</evidence>
<evidence type="ECO:0000256" key="1">
    <source>
        <dbReference type="ARBA" id="ARBA00010495"/>
    </source>
</evidence>
<dbReference type="PANTHER" id="PTHR22012:SF2">
    <property type="entry name" value="FIBROUS SHEATH-INTERACTING PROTEIN 1"/>
    <property type="match status" value="1"/>
</dbReference>
<dbReference type="Pfam" id="PF15554">
    <property type="entry name" value="FSIP1"/>
    <property type="match status" value="2"/>
</dbReference>
<keyword evidence="3 4" id="KW-0175">Coiled coil</keyword>
<evidence type="ECO:0000256" key="4">
    <source>
        <dbReference type="SAM" id="Coils"/>
    </source>
</evidence>
<keyword evidence="7" id="KW-1185">Reference proteome</keyword>
<proteinExistence type="inferred from homology"/>
<feature type="compositionally biased region" description="Acidic residues" evidence="5">
    <location>
        <begin position="197"/>
        <end position="223"/>
    </location>
</feature>
<dbReference type="InterPro" id="IPR026246">
    <property type="entry name" value="Fsip1"/>
</dbReference>
<feature type="region of interest" description="Disordered" evidence="5">
    <location>
        <begin position="186"/>
        <end position="228"/>
    </location>
</feature>
<dbReference type="AlphaFoldDB" id="A0AAN0IP45"/>
<organism evidence="6 7">
    <name type="scientific">Amphimedon queenslandica</name>
    <name type="common">Sponge</name>
    <dbReference type="NCBI Taxonomy" id="400682"/>
    <lineage>
        <taxon>Eukaryota</taxon>
        <taxon>Metazoa</taxon>
        <taxon>Porifera</taxon>
        <taxon>Demospongiae</taxon>
        <taxon>Heteroscleromorpha</taxon>
        <taxon>Haplosclerida</taxon>
        <taxon>Niphatidae</taxon>
        <taxon>Amphimedon</taxon>
    </lineage>
</organism>
<feature type="compositionally biased region" description="Basic and acidic residues" evidence="5">
    <location>
        <begin position="187"/>
        <end position="196"/>
    </location>
</feature>
<feature type="coiled-coil region" evidence="4">
    <location>
        <begin position="13"/>
        <end position="97"/>
    </location>
</feature>
<evidence type="ECO:0000256" key="5">
    <source>
        <dbReference type="SAM" id="MobiDB-lite"/>
    </source>
</evidence>
<dbReference type="KEGG" id="aqu:105314009"/>
<evidence type="ECO:0000256" key="2">
    <source>
        <dbReference type="ARBA" id="ARBA00019480"/>
    </source>
</evidence>
<dbReference type="Proteomes" id="UP000007879">
    <property type="component" value="Unassembled WGS sequence"/>
</dbReference>
<feature type="region of interest" description="Disordered" evidence="5">
    <location>
        <begin position="100"/>
        <end position="164"/>
    </location>
</feature>